<gene>
    <name evidence="2" type="ORF">BOX15_Mlig004443g1</name>
</gene>
<feature type="region of interest" description="Disordered" evidence="1">
    <location>
        <begin position="258"/>
        <end position="311"/>
    </location>
</feature>
<feature type="compositionally biased region" description="Pro residues" evidence="1">
    <location>
        <begin position="38"/>
        <end position="50"/>
    </location>
</feature>
<feature type="region of interest" description="Disordered" evidence="1">
    <location>
        <begin position="28"/>
        <end position="57"/>
    </location>
</feature>
<protein>
    <submittedName>
        <fullName evidence="2">Uncharacterized protein</fullName>
    </submittedName>
</protein>
<accession>A0A267DV40</accession>
<evidence type="ECO:0000313" key="2">
    <source>
        <dbReference type="EMBL" id="PAA52449.1"/>
    </source>
</evidence>
<keyword evidence="3" id="KW-1185">Reference proteome</keyword>
<evidence type="ECO:0000256" key="1">
    <source>
        <dbReference type="SAM" id="MobiDB-lite"/>
    </source>
</evidence>
<name>A0A267DV40_9PLAT</name>
<organism evidence="2 3">
    <name type="scientific">Macrostomum lignano</name>
    <dbReference type="NCBI Taxonomy" id="282301"/>
    <lineage>
        <taxon>Eukaryota</taxon>
        <taxon>Metazoa</taxon>
        <taxon>Spiralia</taxon>
        <taxon>Lophotrochozoa</taxon>
        <taxon>Platyhelminthes</taxon>
        <taxon>Rhabditophora</taxon>
        <taxon>Macrostomorpha</taxon>
        <taxon>Macrostomida</taxon>
        <taxon>Macrostomidae</taxon>
        <taxon>Macrostomum</taxon>
    </lineage>
</organism>
<evidence type="ECO:0000313" key="3">
    <source>
        <dbReference type="Proteomes" id="UP000215902"/>
    </source>
</evidence>
<proteinExistence type="predicted"/>
<dbReference type="Proteomes" id="UP000215902">
    <property type="component" value="Unassembled WGS sequence"/>
</dbReference>
<comment type="caution">
    <text evidence="2">The sequence shown here is derived from an EMBL/GenBank/DDBJ whole genome shotgun (WGS) entry which is preliminary data.</text>
</comment>
<feature type="compositionally biased region" description="Low complexity" evidence="1">
    <location>
        <begin position="284"/>
        <end position="311"/>
    </location>
</feature>
<reference evidence="2 3" key="1">
    <citation type="submission" date="2017-06" db="EMBL/GenBank/DDBJ databases">
        <title>A platform for efficient transgenesis in Macrostomum lignano, a flatworm model organism for stem cell research.</title>
        <authorList>
            <person name="Berezikov E."/>
        </authorList>
    </citation>
    <scope>NUCLEOTIDE SEQUENCE [LARGE SCALE GENOMIC DNA]</scope>
    <source>
        <strain evidence="2">DV1</strain>
        <tissue evidence="2">Whole organism</tissue>
    </source>
</reference>
<dbReference type="EMBL" id="NIVC01003240">
    <property type="protein sequence ID" value="PAA52449.1"/>
    <property type="molecule type" value="Genomic_DNA"/>
</dbReference>
<sequence>MPDPDLLQEQQLVLLEDEVFDFDDLAAAVQLQPDEQPPEQPPPPPPPPPGSAAEQDARDTRAMIASMLEGQRPLMTMTAMDTAPSAYLEYLRVIVNCGRLLRQPAMPADLRQSVVALLARAKPLFCANALNLIVQTMSASISSRGDQPVAVAMPAFWSATFSQHECRLWVDLVETLLFFWADGGGGSGGGGAAFVESFALGLLDRLAELRAAYAPPTAQDSGDGIAAAASIDESRSRAERLAAELSRRLRPQHLLALSLGAGGTGGTQSRRRAPLGSSSRSGPTRAARSSTANTTRKQQRQTQTPTQKQQQQSSLLAAAFVCFLEAAGVRLQPPPSLEAAKAALEGVTIEQAGSALRLHQTDTFADNLPRLQGLRKTLRCLPTSAADDAAGWLRSLRTEVEASAAAAGVNEPADLGDLLASFAAYASAVCDFEAAWQRNVVKDADAMSPFLLSCLSRVLAGNIGPAKAVPGCWEALPETLRDELEQLSARRLASVSAAAQDADDSDSGPAAPAAFHFDVVVLKQAEIRPEFLSPE</sequence>
<dbReference type="AlphaFoldDB" id="A0A267DV40"/>